<dbReference type="RefSeq" id="WP_207124639.1">
    <property type="nucleotide sequence ID" value="NZ_BOPO01000032.1"/>
</dbReference>
<dbReference type="InterPro" id="IPR027051">
    <property type="entry name" value="XdhC_Rossmann_dom"/>
</dbReference>
<dbReference type="Proteomes" id="UP000614996">
    <property type="component" value="Unassembled WGS sequence"/>
</dbReference>
<dbReference type="AlphaFoldDB" id="A0A8J4AAQ1"/>
<comment type="caution">
    <text evidence="3">The sequence shown here is derived from an EMBL/GenBank/DDBJ whole genome shotgun (WGS) entry which is preliminary data.</text>
</comment>
<evidence type="ECO:0000259" key="2">
    <source>
        <dbReference type="Pfam" id="PF13478"/>
    </source>
</evidence>
<dbReference type="Pfam" id="PF02625">
    <property type="entry name" value="XdhC_CoxI"/>
    <property type="match status" value="1"/>
</dbReference>
<evidence type="ECO:0000313" key="4">
    <source>
        <dbReference type="Proteomes" id="UP000614996"/>
    </source>
</evidence>
<keyword evidence="4" id="KW-1185">Reference proteome</keyword>
<dbReference type="EMBL" id="BOPO01000032">
    <property type="protein sequence ID" value="GIL26869.1"/>
    <property type="molecule type" value="Genomic_DNA"/>
</dbReference>
<name>A0A8J4AAQ1_9ACTN</name>
<feature type="domain" description="XdhC Rossmann" evidence="2">
    <location>
        <begin position="212"/>
        <end position="354"/>
    </location>
</feature>
<dbReference type="InterPro" id="IPR052698">
    <property type="entry name" value="MoCofactor_Util/Proc"/>
</dbReference>
<dbReference type="Gene3D" id="3.40.50.720">
    <property type="entry name" value="NAD(P)-binding Rossmann-like Domain"/>
    <property type="match status" value="1"/>
</dbReference>
<protein>
    <recommendedName>
        <fullName evidence="5">Xanthine dehydrogenase accessory factor</fullName>
    </recommendedName>
</protein>
<accession>A0A8J4AAQ1</accession>
<feature type="domain" description="XdhC- CoxI" evidence="1">
    <location>
        <begin position="11"/>
        <end position="78"/>
    </location>
</feature>
<proteinExistence type="predicted"/>
<dbReference type="Pfam" id="PF13478">
    <property type="entry name" value="XdhC_C"/>
    <property type="match status" value="1"/>
</dbReference>
<evidence type="ECO:0000259" key="1">
    <source>
        <dbReference type="Pfam" id="PF02625"/>
    </source>
</evidence>
<reference evidence="4" key="1">
    <citation type="journal article" date="2021" name="Int. J. Syst. Evol. Microbiol.">
        <title>Actinocatenispora comari sp. nov., an endophytic actinomycete isolated from aerial parts of Comarum salesowianum.</title>
        <authorList>
            <person name="Oyunbileg N."/>
            <person name="Iizaka Y."/>
            <person name="Hamada M."/>
            <person name="Davaapurev B.O."/>
            <person name="Fukumoto A."/>
            <person name="Tsetseg B."/>
            <person name="Kato F."/>
            <person name="Tamura T."/>
            <person name="Batkhuu J."/>
            <person name="Anzai Y."/>
        </authorList>
    </citation>
    <scope>NUCLEOTIDE SEQUENCE [LARGE SCALE GENOMIC DNA]</scope>
    <source>
        <strain evidence="4">NUM-2625</strain>
    </source>
</reference>
<organism evidence="3 4">
    <name type="scientific">Actinocatenispora comari</name>
    <dbReference type="NCBI Taxonomy" id="2807577"/>
    <lineage>
        <taxon>Bacteria</taxon>
        <taxon>Bacillati</taxon>
        <taxon>Actinomycetota</taxon>
        <taxon>Actinomycetes</taxon>
        <taxon>Micromonosporales</taxon>
        <taxon>Micromonosporaceae</taxon>
        <taxon>Actinocatenispora</taxon>
    </lineage>
</organism>
<dbReference type="InterPro" id="IPR003777">
    <property type="entry name" value="XdhC_CoxI"/>
</dbReference>
<sequence length="388" mass="39644">MFELATRLAGWHSAGTPFALATVTAVRGSAPRDPGAALAVHPDGTVLGNVSGGCVEAAVYELARRCLDTGEPVTETFGYAEADAFAVGLSCGGELDVLVRRVNPGDAALGSVLADDDPVALCTVTAGPAELIGTTIAVRAATGPDDSRTAVSCAPGAVGSTGSAGLDAAIVADAAALLAAGRGGVLRYGPAGECDGDGVAVLVQCRVIPPRLLVFGAIDLAAQLCRLGRDLGYRVTVCDARSTFLTPHRFPDADELVVDWPHRYLAGTDTDERTVICVLTHDAKFDVPLLVAALRGPAGYVGALGSRRTDAQRRRSLVAAGLRPDELTRLRAPIGLDLGARGTAETALAIAAEIVAVRTGHGARPLSTLCGPIHGSAARPPNRSRQIA</sequence>
<evidence type="ECO:0000313" key="3">
    <source>
        <dbReference type="EMBL" id="GIL26869.1"/>
    </source>
</evidence>
<gene>
    <name evidence="3" type="ORF">NUM_21230</name>
</gene>
<dbReference type="PANTHER" id="PTHR30388:SF4">
    <property type="entry name" value="MOLYBDENUM COFACTOR INSERTION CHAPERONE PAOD"/>
    <property type="match status" value="1"/>
</dbReference>
<evidence type="ECO:0008006" key="5">
    <source>
        <dbReference type="Google" id="ProtNLM"/>
    </source>
</evidence>
<dbReference type="PANTHER" id="PTHR30388">
    <property type="entry name" value="ALDEHYDE OXIDOREDUCTASE MOLYBDENUM COFACTOR ASSEMBLY PROTEIN"/>
    <property type="match status" value="1"/>
</dbReference>